<accession>A0ABP7YDD2</accession>
<name>A0ABP7YDD2_9SPHI</name>
<feature type="domain" description="Glycosyltransferase 2-like" evidence="1">
    <location>
        <begin position="8"/>
        <end position="120"/>
    </location>
</feature>
<dbReference type="InterPro" id="IPR029044">
    <property type="entry name" value="Nucleotide-diphossugar_trans"/>
</dbReference>
<sequence length="308" mass="36032">MLAPIALFVYNRPVHTRKTLASLEANPLAEESDLYIFSDGPKTANDIDSVNQVRSLIREPWKFKHIYIIERAQNKGLANSIIEGVSQVIQKHGRIIVLEDDLESSPFALEYFNDALNRYENEEKVMEISGYMYPVERPKSLQQSFFFRVANSWGWATWERAWKHFNPDIEALTKDFTRKDRKAFSVDGTENFWKQVQQFKDGKINSWAIRWYLSIFKQQGLVLYPRRSYIQNTGTDGSGTHSDVDQVYRVELAKKAVQRFPTVIQEDPTAYAAIKHFYKHRKGTFFERLARFLEKKINAYKAKKNKQA</sequence>
<dbReference type="EMBL" id="BAAAZI010000004">
    <property type="protein sequence ID" value="GAA4134518.1"/>
    <property type="molecule type" value="Genomic_DNA"/>
</dbReference>
<comment type="caution">
    <text evidence="2">The sequence shown here is derived from an EMBL/GenBank/DDBJ whole genome shotgun (WGS) entry which is preliminary data.</text>
</comment>
<protein>
    <submittedName>
        <fullName evidence="2">Glycosyltransferase</fullName>
    </submittedName>
</protein>
<evidence type="ECO:0000313" key="3">
    <source>
        <dbReference type="Proteomes" id="UP001500101"/>
    </source>
</evidence>
<keyword evidence="3" id="KW-1185">Reference proteome</keyword>
<gene>
    <name evidence="2" type="ORF">GCM10022216_07640</name>
</gene>
<dbReference type="RefSeq" id="WP_344673357.1">
    <property type="nucleotide sequence ID" value="NZ_BAAAZI010000004.1"/>
</dbReference>
<dbReference type="SUPFAM" id="SSF53448">
    <property type="entry name" value="Nucleotide-diphospho-sugar transferases"/>
    <property type="match status" value="1"/>
</dbReference>
<evidence type="ECO:0000313" key="2">
    <source>
        <dbReference type="EMBL" id="GAA4134518.1"/>
    </source>
</evidence>
<dbReference type="Proteomes" id="UP001500101">
    <property type="component" value="Unassembled WGS sequence"/>
</dbReference>
<reference evidence="3" key="1">
    <citation type="journal article" date="2019" name="Int. J. Syst. Evol. Microbiol.">
        <title>The Global Catalogue of Microorganisms (GCM) 10K type strain sequencing project: providing services to taxonomists for standard genome sequencing and annotation.</title>
        <authorList>
            <consortium name="The Broad Institute Genomics Platform"/>
            <consortium name="The Broad Institute Genome Sequencing Center for Infectious Disease"/>
            <person name="Wu L."/>
            <person name="Ma J."/>
        </authorList>
    </citation>
    <scope>NUCLEOTIDE SEQUENCE [LARGE SCALE GENOMIC DNA]</scope>
    <source>
        <strain evidence="3">JCM 16704</strain>
    </source>
</reference>
<dbReference type="InterPro" id="IPR001173">
    <property type="entry name" value="Glyco_trans_2-like"/>
</dbReference>
<proteinExistence type="predicted"/>
<dbReference type="Pfam" id="PF00535">
    <property type="entry name" value="Glycos_transf_2"/>
    <property type="match status" value="1"/>
</dbReference>
<evidence type="ECO:0000259" key="1">
    <source>
        <dbReference type="Pfam" id="PF00535"/>
    </source>
</evidence>
<organism evidence="2 3">
    <name type="scientific">Sphingobacterium kyonggiense</name>
    <dbReference type="NCBI Taxonomy" id="714075"/>
    <lineage>
        <taxon>Bacteria</taxon>
        <taxon>Pseudomonadati</taxon>
        <taxon>Bacteroidota</taxon>
        <taxon>Sphingobacteriia</taxon>
        <taxon>Sphingobacteriales</taxon>
        <taxon>Sphingobacteriaceae</taxon>
        <taxon>Sphingobacterium</taxon>
    </lineage>
</organism>
<dbReference type="Gene3D" id="3.90.550.10">
    <property type="entry name" value="Spore Coat Polysaccharide Biosynthesis Protein SpsA, Chain A"/>
    <property type="match status" value="1"/>
</dbReference>